<evidence type="ECO:0000313" key="3">
    <source>
        <dbReference type="Proteomes" id="UP000887013"/>
    </source>
</evidence>
<dbReference type="AlphaFoldDB" id="A0A8X6NRX8"/>
<comment type="caution">
    <text evidence="2">The sequence shown here is derived from an EMBL/GenBank/DDBJ whole genome shotgun (WGS) entry which is preliminary data.</text>
</comment>
<organism evidence="2 3">
    <name type="scientific">Nephila pilipes</name>
    <name type="common">Giant wood spider</name>
    <name type="synonym">Nephila maculata</name>
    <dbReference type="NCBI Taxonomy" id="299642"/>
    <lineage>
        <taxon>Eukaryota</taxon>
        <taxon>Metazoa</taxon>
        <taxon>Ecdysozoa</taxon>
        <taxon>Arthropoda</taxon>
        <taxon>Chelicerata</taxon>
        <taxon>Arachnida</taxon>
        <taxon>Araneae</taxon>
        <taxon>Araneomorphae</taxon>
        <taxon>Entelegynae</taxon>
        <taxon>Araneoidea</taxon>
        <taxon>Nephilidae</taxon>
        <taxon>Nephila</taxon>
    </lineage>
</organism>
<sequence length="124" mass="14081">MPFPETLRERRPAPLETVPTLPAPAETFSEPSPPWKSSPPDPILLKPVETTPFLPCNRKRPLESPLYSIPNKIVKSEPSEESIRLLLKTETIETTQMKPKVGDFVMLYPNHPPKFGGFHWTKPN</sequence>
<feature type="compositionally biased region" description="Basic and acidic residues" evidence="1">
    <location>
        <begin position="1"/>
        <end position="13"/>
    </location>
</feature>
<accession>A0A8X6NRX8</accession>
<gene>
    <name evidence="2" type="ORF">NPIL_657751</name>
</gene>
<feature type="compositionally biased region" description="Pro residues" evidence="1">
    <location>
        <begin position="31"/>
        <end position="42"/>
    </location>
</feature>
<proteinExistence type="predicted"/>
<reference evidence="2" key="1">
    <citation type="submission" date="2020-08" db="EMBL/GenBank/DDBJ databases">
        <title>Multicomponent nature underlies the extraordinary mechanical properties of spider dragline silk.</title>
        <authorList>
            <person name="Kono N."/>
            <person name="Nakamura H."/>
            <person name="Mori M."/>
            <person name="Yoshida Y."/>
            <person name="Ohtoshi R."/>
            <person name="Malay A.D."/>
            <person name="Moran D.A.P."/>
            <person name="Tomita M."/>
            <person name="Numata K."/>
            <person name="Arakawa K."/>
        </authorList>
    </citation>
    <scope>NUCLEOTIDE SEQUENCE</scope>
</reference>
<evidence type="ECO:0000256" key="1">
    <source>
        <dbReference type="SAM" id="MobiDB-lite"/>
    </source>
</evidence>
<dbReference type="EMBL" id="BMAW01061561">
    <property type="protein sequence ID" value="GFT31788.1"/>
    <property type="molecule type" value="Genomic_DNA"/>
</dbReference>
<name>A0A8X6NRX8_NEPPI</name>
<dbReference type="Proteomes" id="UP000887013">
    <property type="component" value="Unassembled WGS sequence"/>
</dbReference>
<evidence type="ECO:0000313" key="2">
    <source>
        <dbReference type="EMBL" id="GFT31788.1"/>
    </source>
</evidence>
<keyword evidence="3" id="KW-1185">Reference proteome</keyword>
<protein>
    <submittedName>
        <fullName evidence="2">Uncharacterized protein</fullName>
    </submittedName>
</protein>
<feature type="region of interest" description="Disordered" evidence="1">
    <location>
        <begin position="1"/>
        <end position="44"/>
    </location>
</feature>